<reference evidence="10" key="2">
    <citation type="submission" date="2025-08" db="UniProtKB">
        <authorList>
            <consortium name="Ensembl"/>
        </authorList>
    </citation>
    <scope>IDENTIFICATION</scope>
</reference>
<evidence type="ECO:0000256" key="1">
    <source>
        <dbReference type="ARBA" id="ARBA00004496"/>
    </source>
</evidence>
<evidence type="ECO:0000256" key="4">
    <source>
        <dbReference type="ARBA" id="ARBA00013075"/>
    </source>
</evidence>
<dbReference type="GeneTree" id="ENSGT00440000033609"/>
<evidence type="ECO:0000256" key="5">
    <source>
        <dbReference type="ARBA" id="ARBA00019170"/>
    </source>
</evidence>
<comment type="subunit">
    <text evidence="3">Homodimer.</text>
</comment>
<dbReference type="InterPro" id="IPR051721">
    <property type="entry name" value="Biopterin_syn/organic_redct"/>
</dbReference>
<evidence type="ECO:0000256" key="8">
    <source>
        <dbReference type="ARBA" id="ARBA00023002"/>
    </source>
</evidence>
<dbReference type="SUPFAM" id="SSF51735">
    <property type="entry name" value="NAD(P)-binding Rossmann-fold domains"/>
    <property type="match status" value="1"/>
</dbReference>
<dbReference type="InterPro" id="IPR002347">
    <property type="entry name" value="SDR_fam"/>
</dbReference>
<comment type="subcellular location">
    <subcellularLocation>
        <location evidence="1">Cytoplasm</location>
    </subcellularLocation>
</comment>
<evidence type="ECO:0000256" key="7">
    <source>
        <dbReference type="ARBA" id="ARBA00022857"/>
    </source>
</evidence>
<evidence type="ECO:0000256" key="6">
    <source>
        <dbReference type="ARBA" id="ARBA00022490"/>
    </source>
</evidence>
<dbReference type="PRINTS" id="PR00081">
    <property type="entry name" value="GDHRDH"/>
</dbReference>
<name>A0A674G8A3_TAEGU</name>
<protein>
    <recommendedName>
        <fullName evidence="5">Sepiapterin reductase</fullName>
        <ecNumber evidence="4">1.1.1.153</ecNumber>
    </recommendedName>
</protein>
<organism evidence="10 11">
    <name type="scientific">Taeniopygia guttata</name>
    <name type="common">Zebra finch</name>
    <name type="synonym">Poephila guttata</name>
    <dbReference type="NCBI Taxonomy" id="59729"/>
    <lineage>
        <taxon>Eukaryota</taxon>
        <taxon>Metazoa</taxon>
        <taxon>Chordata</taxon>
        <taxon>Craniata</taxon>
        <taxon>Vertebrata</taxon>
        <taxon>Euteleostomi</taxon>
        <taxon>Archelosauria</taxon>
        <taxon>Archosauria</taxon>
        <taxon>Dinosauria</taxon>
        <taxon>Saurischia</taxon>
        <taxon>Theropoda</taxon>
        <taxon>Coelurosauria</taxon>
        <taxon>Aves</taxon>
        <taxon>Neognathae</taxon>
        <taxon>Neoaves</taxon>
        <taxon>Telluraves</taxon>
        <taxon>Australaves</taxon>
        <taxon>Passeriformes</taxon>
        <taxon>Passeroidea</taxon>
        <taxon>Estrildidae</taxon>
        <taxon>Estrildinae</taxon>
        <taxon>Taeniopygia</taxon>
    </lineage>
</organism>
<dbReference type="PANTHER" id="PTHR44085:SF2">
    <property type="entry name" value="SEPIAPTERIN REDUCTASE"/>
    <property type="match status" value="1"/>
</dbReference>
<keyword evidence="7" id="KW-0521">NADP</keyword>
<reference evidence="10" key="3">
    <citation type="submission" date="2025-09" db="UniProtKB">
        <authorList>
            <consortium name="Ensembl"/>
        </authorList>
    </citation>
    <scope>IDENTIFICATION</scope>
</reference>
<dbReference type="OMA" id="FKGWTLY"/>
<dbReference type="AlphaFoldDB" id="A0A674G8A3"/>
<evidence type="ECO:0000313" key="10">
    <source>
        <dbReference type="Ensembl" id="ENSTGUP00000018896.1"/>
    </source>
</evidence>
<evidence type="ECO:0000256" key="9">
    <source>
        <dbReference type="SAM" id="MobiDB-lite"/>
    </source>
</evidence>
<dbReference type="FunFam" id="3.40.50.720:FF:000259">
    <property type="entry name" value="Sepiapterin reductase"/>
    <property type="match status" value="1"/>
</dbReference>
<dbReference type="GO" id="GO:0004757">
    <property type="term" value="F:sepiapterin reductase (NADP+) activity"/>
    <property type="evidence" value="ECO:0007669"/>
    <property type="project" value="UniProtKB-EC"/>
</dbReference>
<accession>A0A674G8A3</accession>
<dbReference type="Ensembl" id="ENSTGUT00000019721.1">
    <property type="protein sequence ID" value="ENSTGUP00000018896.1"/>
    <property type="gene ID" value="ENSTGUG00000026873.1"/>
</dbReference>
<comment type="similarity">
    <text evidence="2">Belongs to the sepiapterin reductase family.</text>
</comment>
<evidence type="ECO:0000256" key="3">
    <source>
        <dbReference type="ARBA" id="ARBA00011738"/>
    </source>
</evidence>
<dbReference type="EC" id="1.1.1.153" evidence="4"/>
<dbReference type="InterPro" id="IPR036291">
    <property type="entry name" value="NAD(P)-bd_dom_sf"/>
</dbReference>
<dbReference type="PANTHER" id="PTHR44085">
    <property type="entry name" value="SEPIAPTERIN REDUCTASE"/>
    <property type="match status" value="1"/>
</dbReference>
<dbReference type="NCBIfam" id="TIGR01500">
    <property type="entry name" value="sepiapter_red"/>
    <property type="match status" value="1"/>
</dbReference>
<keyword evidence="6" id="KW-0963">Cytoplasm</keyword>
<dbReference type="GO" id="GO:0005737">
    <property type="term" value="C:cytoplasm"/>
    <property type="evidence" value="ECO:0007669"/>
    <property type="project" value="UniProtKB-SubCell"/>
</dbReference>
<dbReference type="CDD" id="cd05367">
    <property type="entry name" value="SPR-like_SDR_c"/>
    <property type="match status" value="1"/>
</dbReference>
<dbReference type="Gene3D" id="3.40.50.720">
    <property type="entry name" value="NAD(P)-binding Rossmann-like Domain"/>
    <property type="match status" value="1"/>
</dbReference>
<keyword evidence="8" id="KW-0560">Oxidoreductase</keyword>
<dbReference type="InParanoid" id="A0A674G8A3"/>
<evidence type="ECO:0000313" key="11">
    <source>
        <dbReference type="Proteomes" id="UP000007754"/>
    </source>
</evidence>
<feature type="region of interest" description="Disordered" evidence="9">
    <location>
        <begin position="1"/>
        <end position="122"/>
    </location>
</feature>
<feature type="compositionally biased region" description="Low complexity" evidence="9">
    <location>
        <begin position="24"/>
        <end position="122"/>
    </location>
</feature>
<dbReference type="Pfam" id="PF00106">
    <property type="entry name" value="adh_short"/>
    <property type="match status" value="1"/>
</dbReference>
<dbReference type="GO" id="GO:0006729">
    <property type="term" value="P:tetrahydrobiopterin biosynthetic process"/>
    <property type="evidence" value="ECO:0007669"/>
    <property type="project" value="InterPro"/>
</dbReference>
<sequence length="391" mass="38793">MNGAGHVGRGVPTAPPRRSGMERAPGTGTAPGATPGAAPGAAPGATPGAIAAPGATPGAAPGATAAPGVTPGAAPGAGTGATAAPGVTPGAAPGAERGATAAPGAAPGATPAPGTAPAPGAERWPATACVITGASRGFGRSLARLLAPQLGPGSALLLLARSAAALAELAAELSTGDTGSATGSATGSSELRVQCVAADLGCPEGLRRAGAALRELLQDASFGRLLVVNNAGSLGDISKSFLDLSDLEEINTYFSFNVSSALCLTCTALRAFGARPGSSRTVVNISSLCALEPFPSWALYCSGKAAREMLFRVLAREEPSVRVLSYAPGPLDTDMQLLARSRTADPGMRQHFQGLWEKGQLIDSSVSAQKLLRLLQEDSFPSGAHVDFFDI</sequence>
<dbReference type="InterPro" id="IPR006393">
    <property type="entry name" value="Sepiapterin_red"/>
</dbReference>
<reference evidence="10 11" key="1">
    <citation type="journal article" date="2010" name="Nature">
        <title>The genome of a songbird.</title>
        <authorList>
            <person name="Warren W.C."/>
            <person name="Clayton D.F."/>
            <person name="Ellegren H."/>
            <person name="Arnold A.P."/>
            <person name="Hillier L.W."/>
            <person name="Kunstner A."/>
            <person name="Searle S."/>
            <person name="White S."/>
            <person name="Vilella A.J."/>
            <person name="Fairley S."/>
            <person name="Heger A."/>
            <person name="Kong L."/>
            <person name="Ponting C.P."/>
            <person name="Jarvis E.D."/>
            <person name="Mello C.V."/>
            <person name="Minx P."/>
            <person name="Lovell P."/>
            <person name="Velho T.A."/>
            <person name="Ferris M."/>
            <person name="Balakrishnan C.N."/>
            <person name="Sinha S."/>
            <person name="Blatti C."/>
            <person name="London S.E."/>
            <person name="Li Y."/>
            <person name="Lin Y.C."/>
            <person name="George J."/>
            <person name="Sweedler J."/>
            <person name="Southey B."/>
            <person name="Gunaratne P."/>
            <person name="Watson M."/>
            <person name="Nam K."/>
            <person name="Backstrom N."/>
            <person name="Smeds L."/>
            <person name="Nabholz B."/>
            <person name="Itoh Y."/>
            <person name="Whitney O."/>
            <person name="Pfenning A.R."/>
            <person name="Howard J."/>
            <person name="Volker M."/>
            <person name="Skinner B.M."/>
            <person name="Griffin D.K."/>
            <person name="Ye L."/>
            <person name="McLaren W.M."/>
            <person name="Flicek P."/>
            <person name="Quesada V."/>
            <person name="Velasco G."/>
            <person name="Lopez-Otin C."/>
            <person name="Puente X.S."/>
            <person name="Olender T."/>
            <person name="Lancet D."/>
            <person name="Smit A.F."/>
            <person name="Hubley R."/>
            <person name="Konkel M.K."/>
            <person name="Walker J.A."/>
            <person name="Batzer M.A."/>
            <person name="Gu W."/>
            <person name="Pollock D.D."/>
            <person name="Chen L."/>
            <person name="Cheng Z."/>
            <person name="Eichler E.E."/>
            <person name="Stapley J."/>
            <person name="Slate J."/>
            <person name="Ekblom R."/>
            <person name="Birkhead T."/>
            <person name="Burke T."/>
            <person name="Burt D."/>
            <person name="Scharff C."/>
            <person name="Adam I."/>
            <person name="Richard H."/>
            <person name="Sultan M."/>
            <person name="Soldatov A."/>
            <person name="Lehrach H."/>
            <person name="Edwards S.V."/>
            <person name="Yang S.P."/>
            <person name="Li X."/>
            <person name="Graves T."/>
            <person name="Fulton L."/>
            <person name="Nelson J."/>
            <person name="Chinwalla A."/>
            <person name="Hou S."/>
            <person name="Mardis E.R."/>
            <person name="Wilson R.K."/>
        </authorList>
    </citation>
    <scope>NUCLEOTIDE SEQUENCE [LARGE SCALE GENOMIC DNA]</scope>
</reference>
<keyword evidence="11" id="KW-1185">Reference proteome</keyword>
<proteinExistence type="inferred from homology"/>
<dbReference type="Proteomes" id="UP000007754">
    <property type="component" value="Chromosome 4"/>
</dbReference>
<evidence type="ECO:0000256" key="2">
    <source>
        <dbReference type="ARBA" id="ARBA00010483"/>
    </source>
</evidence>